<feature type="chain" id="PRO_5024854959" evidence="4">
    <location>
        <begin position="22"/>
        <end position="209"/>
    </location>
</feature>
<dbReference type="InterPro" id="IPR024930">
    <property type="entry name" value="Skp_dom_sf"/>
</dbReference>
<reference evidence="5 6" key="1">
    <citation type="submission" date="2019-09" db="EMBL/GenBank/DDBJ databases">
        <title>Genome sequence of Adhaeribacter sp. M2.</title>
        <authorList>
            <person name="Srinivasan S."/>
        </authorList>
    </citation>
    <scope>NUCLEOTIDE SEQUENCE [LARGE SCALE GENOMIC DNA]</scope>
    <source>
        <strain evidence="5 6">M2</strain>
    </source>
</reference>
<evidence type="ECO:0000313" key="6">
    <source>
        <dbReference type="Proteomes" id="UP000326570"/>
    </source>
</evidence>
<gene>
    <name evidence="5" type="ORF">F0P94_17870</name>
</gene>
<evidence type="ECO:0000313" key="5">
    <source>
        <dbReference type="EMBL" id="KAA9325453.1"/>
    </source>
</evidence>
<proteinExistence type="inferred from homology"/>
<name>A0A5N1IIF4_9BACT</name>
<dbReference type="GO" id="GO:0051082">
    <property type="term" value="F:unfolded protein binding"/>
    <property type="evidence" value="ECO:0007669"/>
    <property type="project" value="InterPro"/>
</dbReference>
<evidence type="ECO:0000256" key="4">
    <source>
        <dbReference type="SAM" id="SignalP"/>
    </source>
</evidence>
<evidence type="ECO:0000256" key="2">
    <source>
        <dbReference type="ARBA" id="ARBA00022729"/>
    </source>
</evidence>
<dbReference type="Pfam" id="PF03938">
    <property type="entry name" value="OmpH"/>
    <property type="match status" value="1"/>
</dbReference>
<comment type="similarity">
    <text evidence="1">Belongs to the Skp family.</text>
</comment>
<dbReference type="Gene3D" id="3.30.910.20">
    <property type="entry name" value="Skp domain"/>
    <property type="match status" value="1"/>
</dbReference>
<dbReference type="SMART" id="SM00935">
    <property type="entry name" value="OmpH"/>
    <property type="match status" value="1"/>
</dbReference>
<dbReference type="GO" id="GO:0005829">
    <property type="term" value="C:cytosol"/>
    <property type="evidence" value="ECO:0007669"/>
    <property type="project" value="TreeGrafter"/>
</dbReference>
<dbReference type="SUPFAM" id="SSF111384">
    <property type="entry name" value="OmpH-like"/>
    <property type="match status" value="1"/>
</dbReference>
<dbReference type="Proteomes" id="UP000326570">
    <property type="component" value="Unassembled WGS sequence"/>
</dbReference>
<evidence type="ECO:0000256" key="3">
    <source>
        <dbReference type="SAM" id="MobiDB-lite"/>
    </source>
</evidence>
<dbReference type="InterPro" id="IPR005632">
    <property type="entry name" value="Chaperone_Skp"/>
</dbReference>
<evidence type="ECO:0000256" key="1">
    <source>
        <dbReference type="ARBA" id="ARBA00009091"/>
    </source>
</evidence>
<dbReference type="PANTHER" id="PTHR35089:SF1">
    <property type="entry name" value="CHAPERONE PROTEIN SKP"/>
    <property type="match status" value="1"/>
</dbReference>
<accession>A0A5N1IIF4</accession>
<feature type="compositionally biased region" description="Low complexity" evidence="3">
    <location>
        <begin position="181"/>
        <end position="197"/>
    </location>
</feature>
<keyword evidence="2 4" id="KW-0732">Signal</keyword>
<dbReference type="AlphaFoldDB" id="A0A5N1IIF4"/>
<dbReference type="RefSeq" id="WP_150905605.1">
    <property type="nucleotide sequence ID" value="NZ_VTWT01000012.1"/>
</dbReference>
<dbReference type="GO" id="GO:0050821">
    <property type="term" value="P:protein stabilization"/>
    <property type="evidence" value="ECO:0007669"/>
    <property type="project" value="TreeGrafter"/>
</dbReference>
<dbReference type="EMBL" id="VTWT01000012">
    <property type="protein sequence ID" value="KAA9325453.1"/>
    <property type="molecule type" value="Genomic_DNA"/>
</dbReference>
<protein>
    <submittedName>
        <fullName evidence="5">OmpH family outer membrane protein</fullName>
    </submittedName>
</protein>
<sequence>MNKRNLIAAIAFFFMSAVSYAQTAAPIKIGYTNVDYVMSQMPESKQIEADLKAYSAQLENQLKSKYQEFETKGQAYQKGAATMTDVVKADKEKELMNLRTSIEEFQKNADVSLQKKQQQLMEPVLDKLQKAIDDVAKENGYTYVFNSDAGYGTTPVLLHGPEDGNISDLVLKKMGVTPGQKPAETPKATTPAATTPAKDSKSKSKGKKK</sequence>
<keyword evidence="6" id="KW-1185">Reference proteome</keyword>
<feature type="signal peptide" evidence="4">
    <location>
        <begin position="1"/>
        <end position="21"/>
    </location>
</feature>
<feature type="region of interest" description="Disordered" evidence="3">
    <location>
        <begin position="173"/>
        <end position="209"/>
    </location>
</feature>
<organism evidence="5 6">
    <name type="scientific">Adhaeribacter soli</name>
    <dbReference type="NCBI Taxonomy" id="2607655"/>
    <lineage>
        <taxon>Bacteria</taxon>
        <taxon>Pseudomonadati</taxon>
        <taxon>Bacteroidota</taxon>
        <taxon>Cytophagia</taxon>
        <taxon>Cytophagales</taxon>
        <taxon>Hymenobacteraceae</taxon>
        <taxon>Adhaeribacter</taxon>
    </lineage>
</organism>
<dbReference type="PANTHER" id="PTHR35089">
    <property type="entry name" value="CHAPERONE PROTEIN SKP"/>
    <property type="match status" value="1"/>
</dbReference>
<comment type="caution">
    <text evidence="5">The sequence shown here is derived from an EMBL/GenBank/DDBJ whole genome shotgun (WGS) entry which is preliminary data.</text>
</comment>